<dbReference type="Pfam" id="PF00425">
    <property type="entry name" value="Chorismate_bind"/>
    <property type="match status" value="1"/>
</dbReference>
<reference evidence="2 3" key="1">
    <citation type="submission" date="2024-04" db="EMBL/GenBank/DDBJ databases">
        <title>whole genome sequencing of Lutimonas vermicola strain IMCC1616.</title>
        <authorList>
            <person name="Bae S.S."/>
        </authorList>
    </citation>
    <scope>NUCLEOTIDE SEQUENCE [LARGE SCALE GENOMIC DNA]</scope>
    <source>
        <strain evidence="2 3">IMCC1616</strain>
    </source>
</reference>
<accession>A0ABU9L066</accession>
<gene>
    <name evidence="2" type="ORF">AABB81_08025</name>
</gene>
<comment type="caution">
    <text evidence="2">The sequence shown here is derived from an EMBL/GenBank/DDBJ whole genome shotgun (WGS) entry which is preliminary data.</text>
</comment>
<dbReference type="InterPro" id="IPR015890">
    <property type="entry name" value="Chorismate_C"/>
</dbReference>
<evidence type="ECO:0000313" key="3">
    <source>
        <dbReference type="Proteomes" id="UP001474120"/>
    </source>
</evidence>
<dbReference type="PANTHER" id="PTHR42839">
    <property type="entry name" value="ISOCHORISMATE SYNTHASE ENTC"/>
    <property type="match status" value="1"/>
</dbReference>
<dbReference type="SUPFAM" id="SSF56322">
    <property type="entry name" value="ADC synthase"/>
    <property type="match status" value="1"/>
</dbReference>
<dbReference type="RefSeq" id="WP_342159809.1">
    <property type="nucleotide sequence ID" value="NZ_JBCDNA010000002.1"/>
</dbReference>
<protein>
    <submittedName>
        <fullName evidence="2">Chorismate-binding protein</fullName>
    </submittedName>
</protein>
<dbReference type="EMBL" id="JBCDNA010000002">
    <property type="protein sequence ID" value="MEL4455840.1"/>
    <property type="molecule type" value="Genomic_DNA"/>
</dbReference>
<sequence length="371" mass="42246">MILKEILEKVEQAKVKEIPFVMYKIPDADFIEVIIQKNRRLDHVIDFKESGFVMAPFDQHEKTVLFAKGNVYRYQSQIPSKSNLNLDKPLHKIEPVYPAASKEKHIDLVERGIESIKNGDFIKAVLSRSEFVEIKEPDIIQIFLKLMAKYTEAFVYVWYHPKVGLWAGASPETLLRTKGNRFKTMSLAGTQKYQAEVEASWGEKEVQEQQIVTDHLLDSLEGISVEVNSTYTKKAGNLVHLCNDIQGVLDGKETLKHLIDRLHPTAAVCGFPKKKVQQFILKQEGYHRGFYTGFLGELNWEKEDYDINKDVSSKEIESNLFVNLRCMQLKSEPIPGAIVYVGGGITAKSNPVLEWEETVDKSLVMKSVLLG</sequence>
<keyword evidence="3" id="KW-1185">Reference proteome</keyword>
<proteinExistence type="predicted"/>
<evidence type="ECO:0000259" key="1">
    <source>
        <dbReference type="Pfam" id="PF00425"/>
    </source>
</evidence>
<organism evidence="2 3">
    <name type="scientific">Lutimonas vermicola</name>
    <dbReference type="NCBI Taxonomy" id="414288"/>
    <lineage>
        <taxon>Bacteria</taxon>
        <taxon>Pseudomonadati</taxon>
        <taxon>Bacteroidota</taxon>
        <taxon>Flavobacteriia</taxon>
        <taxon>Flavobacteriales</taxon>
        <taxon>Flavobacteriaceae</taxon>
        <taxon>Lutimonas</taxon>
    </lineage>
</organism>
<dbReference type="InterPro" id="IPR005801">
    <property type="entry name" value="ADC_synthase"/>
</dbReference>
<feature type="domain" description="Chorismate-utilising enzyme C-terminal" evidence="1">
    <location>
        <begin position="102"/>
        <end position="361"/>
    </location>
</feature>
<dbReference type="Proteomes" id="UP001474120">
    <property type="component" value="Unassembled WGS sequence"/>
</dbReference>
<name>A0ABU9L066_9FLAO</name>
<dbReference type="PANTHER" id="PTHR42839:SF2">
    <property type="entry name" value="ISOCHORISMATE SYNTHASE ENTC"/>
    <property type="match status" value="1"/>
</dbReference>
<dbReference type="Gene3D" id="3.60.120.10">
    <property type="entry name" value="Anthranilate synthase"/>
    <property type="match status" value="1"/>
</dbReference>
<evidence type="ECO:0000313" key="2">
    <source>
        <dbReference type="EMBL" id="MEL4455840.1"/>
    </source>
</evidence>